<dbReference type="RefSeq" id="WP_098484030.1">
    <property type="nucleotide sequence ID" value="NZ_PDJI01000004.1"/>
</dbReference>
<dbReference type="Gene3D" id="3.40.50.1820">
    <property type="entry name" value="alpha/beta hydrolase"/>
    <property type="match status" value="1"/>
</dbReference>
<evidence type="ECO:0008006" key="3">
    <source>
        <dbReference type="Google" id="ProtNLM"/>
    </source>
</evidence>
<sequence length="495" mass="52991">MTRLRSEPDVGWTPAGREPWATRVMVTGGRAAMSVDTAELAALRARLLDAADLVADADRRAGAIEAHVLDYLTQLVPSVLTVQERLREARFLGDGLQALERRIRDLADDLELQRLWYEEAERRATTAFGPPPLRYAVALAPPKLMPTRVWLALRGLDVARVGGHLVSARASLQQSAVPDAILAQRHTAALAEHLQYMNHEVVFGKVVLDGELVDVSDLTPVQRSAVGMLPWLTNLSVLPNRGRTYDGVAAGALATTLGRPVPVPRTESDVLGRIPALEEEIALRGTGAVEILRTTAPDGSRHWTVVIPGTQDPWAGGENPMDNETNLRAMAGLRTDLAIGVAAAMHQAGISRGEPVALVGHSQGGLVATRLAADPVLRREFRISTVLTAGSPVATVKVPAGVEVLSLEHVQDPVVGLDGAPNEPAPNHVTVAVGGPEPPSLGDAHRLPGYRAAADLLPGIQDPAVEQWLTRSRDAMGVTEEGARTESLVFEIRRR</sequence>
<evidence type="ECO:0000313" key="1">
    <source>
        <dbReference type="EMBL" id="PFG40039.1"/>
    </source>
</evidence>
<organism evidence="1 2">
    <name type="scientific">Georgenia soli</name>
    <dbReference type="NCBI Taxonomy" id="638953"/>
    <lineage>
        <taxon>Bacteria</taxon>
        <taxon>Bacillati</taxon>
        <taxon>Actinomycetota</taxon>
        <taxon>Actinomycetes</taxon>
        <taxon>Micrococcales</taxon>
        <taxon>Bogoriellaceae</taxon>
        <taxon>Georgenia</taxon>
    </lineage>
</organism>
<dbReference type="OrthoDB" id="5095936at2"/>
<gene>
    <name evidence="1" type="ORF">ATJ97_2559</name>
</gene>
<evidence type="ECO:0000313" key="2">
    <source>
        <dbReference type="Proteomes" id="UP000222106"/>
    </source>
</evidence>
<accession>A0A2A9EP95</accession>
<comment type="caution">
    <text evidence="1">The sequence shown here is derived from an EMBL/GenBank/DDBJ whole genome shotgun (WGS) entry which is preliminary data.</text>
</comment>
<keyword evidence="2" id="KW-1185">Reference proteome</keyword>
<dbReference type="Proteomes" id="UP000222106">
    <property type="component" value="Unassembled WGS sequence"/>
</dbReference>
<protein>
    <recommendedName>
        <fullName evidence="3">PGAP1-like protein</fullName>
    </recommendedName>
</protein>
<proteinExistence type="predicted"/>
<dbReference type="AlphaFoldDB" id="A0A2A9EP95"/>
<dbReference type="SUPFAM" id="SSF53474">
    <property type="entry name" value="alpha/beta-Hydrolases"/>
    <property type="match status" value="1"/>
</dbReference>
<reference evidence="1 2" key="1">
    <citation type="submission" date="2017-10" db="EMBL/GenBank/DDBJ databases">
        <title>Sequencing the genomes of 1000 actinobacteria strains.</title>
        <authorList>
            <person name="Klenk H.-P."/>
        </authorList>
    </citation>
    <scope>NUCLEOTIDE SEQUENCE [LARGE SCALE GENOMIC DNA]</scope>
    <source>
        <strain evidence="1 2">DSM 21838</strain>
    </source>
</reference>
<dbReference type="InterPro" id="IPR029058">
    <property type="entry name" value="AB_hydrolase_fold"/>
</dbReference>
<name>A0A2A9EP95_9MICO</name>
<dbReference type="EMBL" id="PDJI01000004">
    <property type="protein sequence ID" value="PFG40039.1"/>
    <property type="molecule type" value="Genomic_DNA"/>
</dbReference>